<dbReference type="EMBL" id="VFOW01000001">
    <property type="protein sequence ID" value="TQL77263.1"/>
    <property type="molecule type" value="Genomic_DNA"/>
</dbReference>
<feature type="compositionally biased region" description="Basic and acidic residues" evidence="1">
    <location>
        <begin position="211"/>
        <end position="226"/>
    </location>
</feature>
<comment type="caution">
    <text evidence="2">The sequence shown here is derived from an EMBL/GenBank/DDBJ whole genome shotgun (WGS) entry which is preliminary data.</text>
</comment>
<reference evidence="2 3" key="1">
    <citation type="submission" date="2019-06" db="EMBL/GenBank/DDBJ databases">
        <title>Sequencing the genomes of 1000 actinobacteria strains.</title>
        <authorList>
            <person name="Klenk H.-P."/>
        </authorList>
    </citation>
    <scope>NUCLEOTIDE SEQUENCE [LARGE SCALE GENOMIC DNA]</scope>
    <source>
        <strain evidence="2 3">DSM 45928</strain>
    </source>
</reference>
<feature type="compositionally biased region" description="Gly residues" evidence="1">
    <location>
        <begin position="231"/>
        <end position="245"/>
    </location>
</feature>
<keyword evidence="3" id="KW-1185">Reference proteome</keyword>
<gene>
    <name evidence="2" type="ORF">FB566_2819</name>
</gene>
<dbReference type="InParanoid" id="A0A543AXI1"/>
<evidence type="ECO:0000256" key="1">
    <source>
        <dbReference type="SAM" id="MobiDB-lite"/>
    </source>
</evidence>
<evidence type="ECO:0000313" key="3">
    <source>
        <dbReference type="Proteomes" id="UP000317043"/>
    </source>
</evidence>
<organism evidence="2 3">
    <name type="scientific">Stackebrandtia endophytica</name>
    <dbReference type="NCBI Taxonomy" id="1496996"/>
    <lineage>
        <taxon>Bacteria</taxon>
        <taxon>Bacillati</taxon>
        <taxon>Actinomycetota</taxon>
        <taxon>Actinomycetes</taxon>
        <taxon>Glycomycetales</taxon>
        <taxon>Glycomycetaceae</taxon>
        <taxon>Stackebrandtia</taxon>
    </lineage>
</organism>
<accession>A0A543AXI1</accession>
<dbReference type="OrthoDB" id="9815778at2"/>
<dbReference type="AlphaFoldDB" id="A0A543AXI1"/>
<feature type="region of interest" description="Disordered" evidence="1">
    <location>
        <begin position="177"/>
        <end position="263"/>
    </location>
</feature>
<dbReference type="Proteomes" id="UP000317043">
    <property type="component" value="Unassembled WGS sequence"/>
</dbReference>
<protein>
    <submittedName>
        <fullName evidence="2">Uncharacterized protein</fullName>
    </submittedName>
</protein>
<sequence length="402" mass="42162">MPNFSQLRALDTAPYIEFTDAARKFATELEQFGSDSDTHRNTLAGSWAGRDANAAIARVGQLAQDYRTNSGVFSKVDTIVTNLSHQLNNAKQRLESAIGMVPSIPGTIDGSGTITINYAALGGNPTPAAVSAAQSRAQQVHGYLCQALQQANQADQQAQSELASLIAPVADAQAAVAARQAETGDDASAEQPATGGEAGNSAGNTPAGESGSEKEQPQDKTDEDGKQSTGGMPGGQPGGQPGDSDGGNDDTAPPPGLVIPPVGDFNEAQMANAARIIEVGEALGISERGQAIALATAMQESTLRNLANTSLPDSLNYPNEGTGRDHDSVGVFQQRPSQGWGSIAECMDVDYAATKFYEELERVKGWEDMELTEAAQAVQRSAFPDAYAKWETSAYEILEARR</sequence>
<dbReference type="RefSeq" id="WP_142039891.1">
    <property type="nucleotide sequence ID" value="NZ_JBHTGS010000001.1"/>
</dbReference>
<proteinExistence type="predicted"/>
<name>A0A543AXI1_9ACTN</name>
<evidence type="ECO:0000313" key="2">
    <source>
        <dbReference type="EMBL" id="TQL77263.1"/>
    </source>
</evidence>